<dbReference type="Proteomes" id="UP000190285">
    <property type="component" value="Unassembled WGS sequence"/>
</dbReference>
<reference evidence="2 3" key="1">
    <citation type="submission" date="2017-02" db="EMBL/GenBank/DDBJ databases">
        <authorList>
            <person name="Peterson S.W."/>
        </authorList>
    </citation>
    <scope>NUCLEOTIDE SEQUENCE [LARGE SCALE GENOMIC DNA]</scope>
    <source>
        <strain evidence="2 3">M1</strain>
    </source>
</reference>
<organism evidence="2 3">
    <name type="scientific">Maledivibacter halophilus</name>
    <dbReference type="NCBI Taxonomy" id="36842"/>
    <lineage>
        <taxon>Bacteria</taxon>
        <taxon>Bacillati</taxon>
        <taxon>Bacillota</taxon>
        <taxon>Clostridia</taxon>
        <taxon>Peptostreptococcales</taxon>
        <taxon>Caminicellaceae</taxon>
        <taxon>Maledivibacter</taxon>
    </lineage>
</organism>
<evidence type="ECO:0000313" key="3">
    <source>
        <dbReference type="Proteomes" id="UP000190285"/>
    </source>
</evidence>
<accession>A0A1T5MEA9</accession>
<feature type="transmembrane region" description="Helical" evidence="1">
    <location>
        <begin position="401"/>
        <end position="420"/>
    </location>
</feature>
<sequence>MFNKEYWVFKKIYLFIIVLILIVSLYTIVGLGVTEKEDRYVLVYDNLYNYGEKHSQVLSLYIELKSIYNNVLLVKSNQIKDMEFKGEDIIIAPNISFDSENEYNDILQYCREKGLKIYKDEKGISKNKKTSQELLLAIDKVYPFSDFNKLMDTAESLNNKGINFICVIMPIYQNYEITAYKKFIEVLKYVEEMGGRFFIHYPIFNEEGTYNLDSREGFKRSIEEYRKNGINILGIRISRDKIFKNRDVFEGLNLPFLLVTEEEGKLQETTNLFKISKEINNHIFIDGKNMNELNIFTYTKQENVSYNETAYIDINTDITKLYDFLKILYSEEIPIEDFNLENYYLELKNFDFDENVSNPQENQKNELEEFRKREMKKITGENLEEEESEIENYDISKAVRIVIKILLFIILILAIQVFIGRKYDIRKFFKK</sequence>
<dbReference type="EMBL" id="FUZT01000014">
    <property type="protein sequence ID" value="SKC86219.1"/>
    <property type="molecule type" value="Genomic_DNA"/>
</dbReference>
<keyword evidence="3" id="KW-1185">Reference proteome</keyword>
<feature type="transmembrane region" description="Helical" evidence="1">
    <location>
        <begin position="12"/>
        <end position="33"/>
    </location>
</feature>
<keyword evidence="1" id="KW-1133">Transmembrane helix</keyword>
<protein>
    <recommendedName>
        <fullName evidence="4">DUF2334 domain-containing protein</fullName>
    </recommendedName>
</protein>
<evidence type="ECO:0008006" key="4">
    <source>
        <dbReference type="Google" id="ProtNLM"/>
    </source>
</evidence>
<keyword evidence="1" id="KW-0472">Membrane</keyword>
<evidence type="ECO:0000256" key="1">
    <source>
        <dbReference type="SAM" id="Phobius"/>
    </source>
</evidence>
<evidence type="ECO:0000313" key="2">
    <source>
        <dbReference type="EMBL" id="SKC86219.1"/>
    </source>
</evidence>
<name>A0A1T5MEA9_9FIRM</name>
<dbReference type="STRING" id="36842.SAMN02194393_04490"/>
<dbReference type="AlphaFoldDB" id="A0A1T5MEA9"/>
<proteinExistence type="predicted"/>
<gene>
    <name evidence="2" type="ORF">SAMN02194393_04490</name>
</gene>
<keyword evidence="1" id="KW-0812">Transmembrane</keyword>